<proteinExistence type="inferred from homology"/>
<evidence type="ECO:0000313" key="5">
    <source>
        <dbReference type="Proteomes" id="UP000444721"/>
    </source>
</evidence>
<keyword evidence="2" id="KW-0143">Chaperone</keyword>
<evidence type="ECO:0000256" key="1">
    <source>
        <dbReference type="ARBA" id="ARBA00008045"/>
    </source>
</evidence>
<comment type="caution">
    <text evidence="4">The sequence shown here is derived from an EMBL/GenBank/DDBJ whole genome shotgun (WGS) entry which is preliminary data.</text>
</comment>
<evidence type="ECO:0008006" key="6">
    <source>
        <dbReference type="Google" id="ProtNLM"/>
    </source>
</evidence>
<dbReference type="SUPFAM" id="SSF46579">
    <property type="entry name" value="Prefoldin"/>
    <property type="match status" value="1"/>
</dbReference>
<gene>
    <name evidence="4" type="ORF">FDP41_012962</name>
</gene>
<dbReference type="OrthoDB" id="5242628at2759"/>
<dbReference type="InterPro" id="IPR002777">
    <property type="entry name" value="PFD_beta-like"/>
</dbReference>
<dbReference type="PANTHER" id="PTHR20903:SF0">
    <property type="entry name" value="PREFOLDIN SUBUNIT 1"/>
    <property type="match status" value="1"/>
</dbReference>
<dbReference type="Pfam" id="PF01920">
    <property type="entry name" value="Prefoldin_2"/>
    <property type="match status" value="1"/>
</dbReference>
<organism evidence="4 5">
    <name type="scientific">Naegleria fowleri</name>
    <name type="common">Brain eating amoeba</name>
    <dbReference type="NCBI Taxonomy" id="5763"/>
    <lineage>
        <taxon>Eukaryota</taxon>
        <taxon>Discoba</taxon>
        <taxon>Heterolobosea</taxon>
        <taxon>Tetramitia</taxon>
        <taxon>Eutetramitia</taxon>
        <taxon>Vahlkampfiidae</taxon>
        <taxon>Naegleria</taxon>
    </lineage>
</organism>
<dbReference type="GeneID" id="68120177"/>
<keyword evidence="5" id="KW-1185">Reference proteome</keyword>
<dbReference type="PANTHER" id="PTHR20903">
    <property type="entry name" value="PREFOLDIN SUBUNIT 1-RELATED"/>
    <property type="match status" value="1"/>
</dbReference>
<dbReference type="VEuPathDB" id="AmoebaDB:NfTy_079070"/>
<keyword evidence="3" id="KW-0175">Coiled coil</keyword>
<comment type="similarity">
    <text evidence="1">Belongs to the prefoldin subunit beta family.</text>
</comment>
<dbReference type="VEuPathDB" id="AmoebaDB:FDP41_012962"/>
<evidence type="ECO:0000313" key="4">
    <source>
        <dbReference type="EMBL" id="KAF0981174.1"/>
    </source>
</evidence>
<dbReference type="GO" id="GO:0051082">
    <property type="term" value="F:unfolded protein binding"/>
    <property type="evidence" value="ECO:0007669"/>
    <property type="project" value="InterPro"/>
</dbReference>
<sequence length="137" mass="15993">MSTTATTAKAPIKTLTEDEELYVESESKLFELYKHRSNNITQAQLLEREKRMATLTFAELERLPEDTPTYKAIGRMYITKSKGSLKEDIGRNIEYCEAELKKLQETRTSILKRIEAEEENFRNIFQKIQQQKAGQQK</sequence>
<name>A0A6A5C3V1_NAEFO</name>
<accession>A0A6A5C3V1</accession>
<dbReference type="OMA" id="IEYCDVE"/>
<dbReference type="EMBL" id="VFQX01000016">
    <property type="protein sequence ID" value="KAF0981174.1"/>
    <property type="molecule type" value="Genomic_DNA"/>
</dbReference>
<dbReference type="GO" id="GO:0044183">
    <property type="term" value="F:protein folding chaperone"/>
    <property type="evidence" value="ECO:0007669"/>
    <property type="project" value="TreeGrafter"/>
</dbReference>
<dbReference type="Gene3D" id="1.10.287.370">
    <property type="match status" value="1"/>
</dbReference>
<dbReference type="GO" id="GO:0005737">
    <property type="term" value="C:cytoplasm"/>
    <property type="evidence" value="ECO:0007669"/>
    <property type="project" value="TreeGrafter"/>
</dbReference>
<dbReference type="InterPro" id="IPR009053">
    <property type="entry name" value="Prefoldin"/>
</dbReference>
<feature type="coiled-coil region" evidence="3">
    <location>
        <begin position="43"/>
        <end position="131"/>
    </location>
</feature>
<dbReference type="Proteomes" id="UP000444721">
    <property type="component" value="Unassembled WGS sequence"/>
</dbReference>
<dbReference type="VEuPathDB" id="AmoebaDB:NF0065270"/>
<evidence type="ECO:0000256" key="3">
    <source>
        <dbReference type="SAM" id="Coils"/>
    </source>
</evidence>
<dbReference type="GO" id="GO:0016272">
    <property type="term" value="C:prefoldin complex"/>
    <property type="evidence" value="ECO:0007669"/>
    <property type="project" value="InterPro"/>
</dbReference>
<dbReference type="RefSeq" id="XP_044565887.1">
    <property type="nucleotide sequence ID" value="XM_044703539.1"/>
</dbReference>
<protein>
    <recommendedName>
        <fullName evidence="6">Prefoldin subunit 1</fullName>
    </recommendedName>
</protein>
<evidence type="ECO:0000256" key="2">
    <source>
        <dbReference type="ARBA" id="ARBA00023186"/>
    </source>
</evidence>
<reference evidence="4 5" key="1">
    <citation type="journal article" date="2019" name="Sci. Rep.">
        <title>Nanopore sequencing improves the draft genome of the human pathogenic amoeba Naegleria fowleri.</title>
        <authorList>
            <person name="Liechti N."/>
            <person name="Schurch N."/>
            <person name="Bruggmann R."/>
            <person name="Wittwer M."/>
        </authorList>
    </citation>
    <scope>NUCLEOTIDE SEQUENCE [LARGE SCALE GENOMIC DNA]</scope>
    <source>
        <strain evidence="4 5">ATCC 30894</strain>
    </source>
</reference>
<dbReference type="AlphaFoldDB" id="A0A6A5C3V1"/>